<dbReference type="PANTHER" id="PTHR46558:SF7">
    <property type="entry name" value="TRANSCRIPTIONAL REGULATOR"/>
    <property type="match status" value="1"/>
</dbReference>
<dbReference type="AlphaFoldDB" id="A0A2V2N4Y4"/>
<dbReference type="SUPFAM" id="SSF47413">
    <property type="entry name" value="lambda repressor-like DNA-binding domains"/>
    <property type="match status" value="1"/>
</dbReference>
<keyword evidence="4" id="KW-1185">Reference proteome</keyword>
<dbReference type="GeneID" id="97547705"/>
<dbReference type="Pfam" id="PF01381">
    <property type="entry name" value="HTH_3"/>
    <property type="match status" value="1"/>
</dbReference>
<dbReference type="Gene3D" id="1.10.260.40">
    <property type="entry name" value="lambda repressor-like DNA-binding domains"/>
    <property type="match status" value="1"/>
</dbReference>
<gene>
    <name evidence="3" type="ORF">DK846_14350</name>
</gene>
<keyword evidence="1" id="KW-0238">DNA-binding</keyword>
<dbReference type="PROSITE" id="PS50943">
    <property type="entry name" value="HTH_CROC1"/>
    <property type="match status" value="1"/>
</dbReference>
<protein>
    <submittedName>
        <fullName evidence="3">Transcriptional regulator</fullName>
    </submittedName>
</protein>
<accession>A0A2V2N4Y4</accession>
<evidence type="ECO:0000313" key="4">
    <source>
        <dbReference type="Proteomes" id="UP000245657"/>
    </source>
</evidence>
<dbReference type="EMBL" id="QGMY01000011">
    <property type="protein sequence ID" value="PWR70571.1"/>
    <property type="molecule type" value="Genomic_DNA"/>
</dbReference>
<evidence type="ECO:0000313" key="3">
    <source>
        <dbReference type="EMBL" id="PWR70571.1"/>
    </source>
</evidence>
<dbReference type="PANTHER" id="PTHR46558">
    <property type="entry name" value="TRACRIPTIONAL REGULATORY PROTEIN-RELATED-RELATED"/>
    <property type="match status" value="1"/>
</dbReference>
<dbReference type="CDD" id="cd00093">
    <property type="entry name" value="HTH_XRE"/>
    <property type="match status" value="1"/>
</dbReference>
<dbReference type="InterPro" id="IPR010982">
    <property type="entry name" value="Lambda_DNA-bd_dom_sf"/>
</dbReference>
<evidence type="ECO:0000259" key="2">
    <source>
        <dbReference type="PROSITE" id="PS50943"/>
    </source>
</evidence>
<feature type="domain" description="HTH cro/C1-type" evidence="2">
    <location>
        <begin position="5"/>
        <end position="59"/>
    </location>
</feature>
<evidence type="ECO:0000256" key="1">
    <source>
        <dbReference type="ARBA" id="ARBA00023125"/>
    </source>
</evidence>
<dbReference type="Proteomes" id="UP000245657">
    <property type="component" value="Unassembled WGS sequence"/>
</dbReference>
<sequence>MYTQMKEFRARFGYTQADLAARVGVRRETIVFLEKGKYNPSLRLAHQISQVLDTSIDELFLFDDEENPL</sequence>
<organism evidence="3 4">
    <name type="scientific">Methanospirillum lacunae</name>
    <dbReference type="NCBI Taxonomy" id="668570"/>
    <lineage>
        <taxon>Archaea</taxon>
        <taxon>Methanobacteriati</taxon>
        <taxon>Methanobacteriota</taxon>
        <taxon>Stenosarchaea group</taxon>
        <taxon>Methanomicrobia</taxon>
        <taxon>Methanomicrobiales</taxon>
        <taxon>Methanospirillaceae</taxon>
        <taxon>Methanospirillum</taxon>
    </lineage>
</organism>
<dbReference type="InterPro" id="IPR001387">
    <property type="entry name" value="Cro/C1-type_HTH"/>
</dbReference>
<dbReference type="GO" id="GO:0003677">
    <property type="term" value="F:DNA binding"/>
    <property type="evidence" value="ECO:0007669"/>
    <property type="project" value="UniProtKB-KW"/>
</dbReference>
<dbReference type="OrthoDB" id="67699at2157"/>
<name>A0A2V2N4Y4_9EURY</name>
<reference evidence="3 4" key="1">
    <citation type="submission" date="2018-05" db="EMBL/GenBank/DDBJ databases">
        <title>Draft genome of Methanospirillum lacunae Ki8-1.</title>
        <authorList>
            <person name="Dueholm M.S."/>
            <person name="Nielsen P.H."/>
            <person name="Bakmann L.F."/>
            <person name="Otzen D.E."/>
        </authorList>
    </citation>
    <scope>NUCLEOTIDE SEQUENCE [LARGE SCALE GENOMIC DNA]</scope>
    <source>
        <strain evidence="3 4">Ki8-1</strain>
    </source>
</reference>
<dbReference type="SMART" id="SM00530">
    <property type="entry name" value="HTH_XRE"/>
    <property type="match status" value="1"/>
</dbReference>
<dbReference type="RefSeq" id="WP_109969666.1">
    <property type="nucleotide sequence ID" value="NZ_CP176093.1"/>
</dbReference>
<comment type="caution">
    <text evidence="3">The sequence shown here is derived from an EMBL/GenBank/DDBJ whole genome shotgun (WGS) entry which is preliminary data.</text>
</comment>
<proteinExistence type="predicted"/>